<comment type="caution">
    <text evidence="2">The sequence shown here is derived from an EMBL/GenBank/DDBJ whole genome shotgun (WGS) entry which is preliminary data.</text>
</comment>
<keyword evidence="3" id="KW-1185">Reference proteome</keyword>
<evidence type="ECO:0000313" key="3">
    <source>
        <dbReference type="Proteomes" id="UP001215598"/>
    </source>
</evidence>
<feature type="compositionally biased region" description="Low complexity" evidence="1">
    <location>
        <begin position="250"/>
        <end position="259"/>
    </location>
</feature>
<name>A0AAD7KCR1_9AGAR</name>
<dbReference type="AlphaFoldDB" id="A0AAD7KCR1"/>
<feature type="region of interest" description="Disordered" evidence="1">
    <location>
        <begin position="1"/>
        <end position="154"/>
    </location>
</feature>
<proteinExistence type="predicted"/>
<organism evidence="2 3">
    <name type="scientific">Mycena metata</name>
    <dbReference type="NCBI Taxonomy" id="1033252"/>
    <lineage>
        <taxon>Eukaryota</taxon>
        <taxon>Fungi</taxon>
        <taxon>Dikarya</taxon>
        <taxon>Basidiomycota</taxon>
        <taxon>Agaricomycotina</taxon>
        <taxon>Agaricomycetes</taxon>
        <taxon>Agaricomycetidae</taxon>
        <taxon>Agaricales</taxon>
        <taxon>Marasmiineae</taxon>
        <taxon>Mycenaceae</taxon>
        <taxon>Mycena</taxon>
    </lineage>
</organism>
<reference evidence="2" key="1">
    <citation type="submission" date="2023-03" db="EMBL/GenBank/DDBJ databases">
        <title>Massive genome expansion in bonnet fungi (Mycena s.s.) driven by repeated elements and novel gene families across ecological guilds.</title>
        <authorList>
            <consortium name="Lawrence Berkeley National Laboratory"/>
            <person name="Harder C.B."/>
            <person name="Miyauchi S."/>
            <person name="Viragh M."/>
            <person name="Kuo A."/>
            <person name="Thoen E."/>
            <person name="Andreopoulos B."/>
            <person name="Lu D."/>
            <person name="Skrede I."/>
            <person name="Drula E."/>
            <person name="Henrissat B."/>
            <person name="Morin E."/>
            <person name="Kohler A."/>
            <person name="Barry K."/>
            <person name="LaButti K."/>
            <person name="Morin E."/>
            <person name="Salamov A."/>
            <person name="Lipzen A."/>
            <person name="Mereny Z."/>
            <person name="Hegedus B."/>
            <person name="Baldrian P."/>
            <person name="Stursova M."/>
            <person name="Weitz H."/>
            <person name="Taylor A."/>
            <person name="Grigoriev I.V."/>
            <person name="Nagy L.G."/>
            <person name="Martin F."/>
            <person name="Kauserud H."/>
        </authorList>
    </citation>
    <scope>NUCLEOTIDE SEQUENCE</scope>
    <source>
        <strain evidence="2">CBHHK182m</strain>
    </source>
</reference>
<protein>
    <submittedName>
        <fullName evidence="2">Uncharacterized protein</fullName>
    </submittedName>
</protein>
<feature type="compositionally biased region" description="Pro residues" evidence="1">
    <location>
        <begin position="23"/>
        <end position="34"/>
    </location>
</feature>
<accession>A0AAD7KCR1</accession>
<gene>
    <name evidence="2" type="ORF">B0H16DRAFT_1877489</name>
</gene>
<evidence type="ECO:0000256" key="1">
    <source>
        <dbReference type="SAM" id="MobiDB-lite"/>
    </source>
</evidence>
<feature type="compositionally biased region" description="Polar residues" evidence="1">
    <location>
        <begin position="105"/>
        <end position="126"/>
    </location>
</feature>
<dbReference type="Proteomes" id="UP001215598">
    <property type="component" value="Unassembled WGS sequence"/>
</dbReference>
<dbReference type="EMBL" id="JARKIB010000003">
    <property type="protein sequence ID" value="KAJ7783037.1"/>
    <property type="molecule type" value="Genomic_DNA"/>
</dbReference>
<sequence length="399" mass="43579">MSRPTPRTSPTSRARRRVGCILPAPPPMPSPPTRSPDSLHSTLLPYYHRPSSAAPSIRPSPPVPPEPRRPLGVDPRKRYCTDFGLTHRAAPRPPPLPMYHHDNESSAGSTPQSTYAETDSDASSWYQHLDLEFPQPPANPALRRMQSSPLFTPQETDAVRDFLRKRWGTQAMAMAPKPPTEQSPLSDYSWDADSPECDVDVAALELAGEQLIQASAAGARMDNNWLQETAYSVAPLRPARRVPVLRRAASMAAPTTPRLPDAPPPPLPTSVSAPPRSAALRFQDLPPPSLARAGRQKPHHRPNLSVPLMGLGLPAGTDPNANANAHAPLGPSFTHHRAARSQPNNVPRVAPRSFIDLMPEKIVQRESATRVHRDRVKRLLSRASSGFIGWGKALAGKKQ</sequence>
<feature type="region of interest" description="Disordered" evidence="1">
    <location>
        <begin position="250"/>
        <end position="302"/>
    </location>
</feature>
<feature type="compositionally biased region" description="Basic and acidic residues" evidence="1">
    <location>
        <begin position="66"/>
        <end position="80"/>
    </location>
</feature>
<feature type="compositionally biased region" description="Polar residues" evidence="1">
    <location>
        <begin position="145"/>
        <end position="154"/>
    </location>
</feature>
<feature type="compositionally biased region" description="Low complexity" evidence="1">
    <location>
        <begin position="1"/>
        <end position="12"/>
    </location>
</feature>
<evidence type="ECO:0000313" key="2">
    <source>
        <dbReference type="EMBL" id="KAJ7783037.1"/>
    </source>
</evidence>